<dbReference type="NCBIfam" id="TIGR01549">
    <property type="entry name" value="HAD-SF-IA-v1"/>
    <property type="match status" value="1"/>
</dbReference>
<dbReference type="SFLD" id="SFLDG01129">
    <property type="entry name" value="C1.5:_HAD__Beta-PGM__Phosphata"/>
    <property type="match status" value="1"/>
</dbReference>
<dbReference type="InterPro" id="IPR023214">
    <property type="entry name" value="HAD_sf"/>
</dbReference>
<dbReference type="EMBL" id="VFOK01000002">
    <property type="protein sequence ID" value="TQL28908.1"/>
    <property type="molecule type" value="Genomic_DNA"/>
</dbReference>
<organism evidence="1 2">
    <name type="scientific">Barrientosiimonas humi</name>
    <dbReference type="NCBI Taxonomy" id="999931"/>
    <lineage>
        <taxon>Bacteria</taxon>
        <taxon>Bacillati</taxon>
        <taxon>Actinomycetota</taxon>
        <taxon>Actinomycetes</taxon>
        <taxon>Micrococcales</taxon>
        <taxon>Dermacoccaceae</taxon>
        <taxon>Barrientosiimonas</taxon>
    </lineage>
</organism>
<comment type="caution">
    <text evidence="1">The sequence shown here is derived from an EMBL/GenBank/DDBJ whole genome shotgun (WGS) entry which is preliminary data.</text>
</comment>
<dbReference type="InterPro" id="IPR023198">
    <property type="entry name" value="PGP-like_dom2"/>
</dbReference>
<reference evidence="1 2" key="1">
    <citation type="submission" date="2019-06" db="EMBL/GenBank/DDBJ databases">
        <title>Sequencing the genomes of 1000 actinobacteria strains.</title>
        <authorList>
            <person name="Klenk H.-P."/>
        </authorList>
    </citation>
    <scope>NUCLEOTIDE SEQUENCE [LARGE SCALE GENOMIC DNA]</scope>
    <source>
        <strain evidence="1 2">DSM 24617</strain>
    </source>
</reference>
<dbReference type="SFLD" id="SFLDG01135">
    <property type="entry name" value="C1.5.6:_HAD__Beta-PGM__Phospha"/>
    <property type="match status" value="1"/>
</dbReference>
<dbReference type="InterPro" id="IPR036412">
    <property type="entry name" value="HAD-like_sf"/>
</dbReference>
<dbReference type="AlphaFoldDB" id="A0A542WZB2"/>
<dbReference type="InterPro" id="IPR006439">
    <property type="entry name" value="HAD-SF_hydro_IA"/>
</dbReference>
<dbReference type="InterPro" id="IPR041492">
    <property type="entry name" value="HAD_2"/>
</dbReference>
<proteinExistence type="predicted"/>
<dbReference type="SFLD" id="SFLDS00003">
    <property type="entry name" value="Haloacid_Dehalogenase"/>
    <property type="match status" value="1"/>
</dbReference>
<gene>
    <name evidence="1" type="ORF">FB554_3216</name>
</gene>
<dbReference type="OrthoDB" id="9776368at2"/>
<dbReference type="Proteomes" id="UP000318336">
    <property type="component" value="Unassembled WGS sequence"/>
</dbReference>
<dbReference type="PANTHER" id="PTHR43434">
    <property type="entry name" value="PHOSPHOGLYCOLATE PHOSPHATASE"/>
    <property type="match status" value="1"/>
</dbReference>
<dbReference type="GO" id="GO:0005829">
    <property type="term" value="C:cytosol"/>
    <property type="evidence" value="ECO:0007669"/>
    <property type="project" value="TreeGrafter"/>
</dbReference>
<dbReference type="Pfam" id="PF13419">
    <property type="entry name" value="HAD_2"/>
    <property type="match status" value="1"/>
</dbReference>
<evidence type="ECO:0000313" key="2">
    <source>
        <dbReference type="Proteomes" id="UP000318336"/>
    </source>
</evidence>
<name>A0A542WZB2_9MICO</name>
<dbReference type="SUPFAM" id="SSF56784">
    <property type="entry name" value="HAD-like"/>
    <property type="match status" value="1"/>
</dbReference>
<dbReference type="NCBIfam" id="TIGR01509">
    <property type="entry name" value="HAD-SF-IA-v3"/>
    <property type="match status" value="1"/>
</dbReference>
<dbReference type="PANTHER" id="PTHR43434:SF1">
    <property type="entry name" value="PHOSPHOGLYCOLATE PHOSPHATASE"/>
    <property type="match status" value="1"/>
</dbReference>
<dbReference type="RefSeq" id="WP_142007678.1">
    <property type="nucleotide sequence ID" value="NZ_CAJTBP010000001.1"/>
</dbReference>
<evidence type="ECO:0000313" key="1">
    <source>
        <dbReference type="EMBL" id="TQL28908.1"/>
    </source>
</evidence>
<dbReference type="InterPro" id="IPR050155">
    <property type="entry name" value="HAD-like_hydrolase_sf"/>
</dbReference>
<dbReference type="Gene3D" id="1.10.150.240">
    <property type="entry name" value="Putative phosphatase, domain 2"/>
    <property type="match status" value="1"/>
</dbReference>
<dbReference type="PRINTS" id="PR00413">
    <property type="entry name" value="HADHALOGNASE"/>
</dbReference>
<dbReference type="GO" id="GO:0008967">
    <property type="term" value="F:phosphoglycolate phosphatase activity"/>
    <property type="evidence" value="ECO:0007669"/>
    <property type="project" value="TreeGrafter"/>
</dbReference>
<sequence>MAESRWPAAVFDLDGTLVDTVPLIVASYQHAFRTHLGREEDEALIRSWIGQPLIRAFRSVDETKADALYDTYVGWNQDNTERLIRPFEGAAELLTALHDAGVTVAVATSKRRPQAQRALELTGLAGLVEPTVTLEDTDAHKPDPAPILLACERIGVAPERAVYVGDAAVDVRAGASAGLSTIAVTWGAGTGTDLAGAAPTGTAHSFAELQSLLLR</sequence>
<dbReference type="GO" id="GO:0006281">
    <property type="term" value="P:DNA repair"/>
    <property type="evidence" value="ECO:0007669"/>
    <property type="project" value="TreeGrafter"/>
</dbReference>
<keyword evidence="2" id="KW-1185">Reference proteome</keyword>
<protein>
    <submittedName>
        <fullName evidence="1">Pyrophosphatase PpaX</fullName>
    </submittedName>
</protein>
<accession>A0A542WZB2</accession>
<dbReference type="Gene3D" id="3.40.50.1000">
    <property type="entry name" value="HAD superfamily/HAD-like"/>
    <property type="match status" value="1"/>
</dbReference>